<name>A0A7X6H0C4_9RHOB</name>
<gene>
    <name evidence="5" type="ORF">HCU73_13940</name>
</gene>
<dbReference type="InterPro" id="IPR036388">
    <property type="entry name" value="WH-like_DNA-bd_sf"/>
</dbReference>
<dbReference type="GO" id="GO:0003700">
    <property type="term" value="F:DNA-binding transcription factor activity"/>
    <property type="evidence" value="ECO:0007669"/>
    <property type="project" value="InterPro"/>
</dbReference>
<evidence type="ECO:0000313" key="6">
    <source>
        <dbReference type="Proteomes" id="UP000526408"/>
    </source>
</evidence>
<dbReference type="SUPFAM" id="SSF46785">
    <property type="entry name" value="Winged helix' DNA-binding domain"/>
    <property type="match status" value="1"/>
</dbReference>
<dbReference type="SUPFAM" id="SSF48008">
    <property type="entry name" value="GntR ligand-binding domain-like"/>
    <property type="match status" value="1"/>
</dbReference>
<dbReference type="InterPro" id="IPR011711">
    <property type="entry name" value="GntR_C"/>
</dbReference>
<keyword evidence="3" id="KW-0804">Transcription</keyword>
<evidence type="ECO:0000313" key="5">
    <source>
        <dbReference type="EMBL" id="NKX45692.1"/>
    </source>
</evidence>
<feature type="domain" description="HTH gntR-type" evidence="4">
    <location>
        <begin position="11"/>
        <end position="79"/>
    </location>
</feature>
<dbReference type="Proteomes" id="UP000526408">
    <property type="component" value="Unassembled WGS sequence"/>
</dbReference>
<dbReference type="PRINTS" id="PR00035">
    <property type="entry name" value="HTHGNTR"/>
</dbReference>
<keyword evidence="6" id="KW-1185">Reference proteome</keyword>
<dbReference type="SMART" id="SM00345">
    <property type="entry name" value="HTH_GNTR"/>
    <property type="match status" value="1"/>
</dbReference>
<proteinExistence type="predicted"/>
<dbReference type="Pfam" id="PF07729">
    <property type="entry name" value="FCD"/>
    <property type="match status" value="1"/>
</dbReference>
<keyword evidence="1" id="KW-0805">Transcription regulation</keyword>
<dbReference type="GO" id="GO:0003677">
    <property type="term" value="F:DNA binding"/>
    <property type="evidence" value="ECO:0007669"/>
    <property type="project" value="UniProtKB-KW"/>
</dbReference>
<dbReference type="Gene3D" id="1.10.10.10">
    <property type="entry name" value="Winged helix-like DNA-binding domain superfamily/Winged helix DNA-binding domain"/>
    <property type="match status" value="1"/>
</dbReference>
<dbReference type="Gene3D" id="1.20.120.530">
    <property type="entry name" value="GntR ligand-binding domain-like"/>
    <property type="match status" value="1"/>
</dbReference>
<reference evidence="5 6" key="1">
    <citation type="submission" date="2020-04" db="EMBL/GenBank/DDBJ databases">
        <authorList>
            <person name="Yoon J."/>
        </authorList>
    </citation>
    <scope>NUCLEOTIDE SEQUENCE [LARGE SCALE GENOMIC DNA]</scope>
    <source>
        <strain evidence="5 6">KMU-115</strain>
    </source>
</reference>
<dbReference type="CDD" id="cd07377">
    <property type="entry name" value="WHTH_GntR"/>
    <property type="match status" value="1"/>
</dbReference>
<evidence type="ECO:0000256" key="3">
    <source>
        <dbReference type="ARBA" id="ARBA00023163"/>
    </source>
</evidence>
<dbReference type="InterPro" id="IPR036390">
    <property type="entry name" value="WH_DNA-bd_sf"/>
</dbReference>
<comment type="caution">
    <text evidence="5">The sequence shown here is derived from an EMBL/GenBank/DDBJ whole genome shotgun (WGS) entry which is preliminary data.</text>
</comment>
<keyword evidence="2" id="KW-0238">DNA-binding</keyword>
<organism evidence="5 6">
    <name type="scientific">Roseicyclus persicicus</name>
    <dbReference type="NCBI Taxonomy" id="2650661"/>
    <lineage>
        <taxon>Bacteria</taxon>
        <taxon>Pseudomonadati</taxon>
        <taxon>Pseudomonadota</taxon>
        <taxon>Alphaproteobacteria</taxon>
        <taxon>Rhodobacterales</taxon>
        <taxon>Roseobacteraceae</taxon>
        <taxon>Roseicyclus</taxon>
    </lineage>
</organism>
<evidence type="ECO:0000256" key="1">
    <source>
        <dbReference type="ARBA" id="ARBA00023015"/>
    </source>
</evidence>
<dbReference type="EMBL" id="JAAZQQ010000005">
    <property type="protein sequence ID" value="NKX45692.1"/>
    <property type="molecule type" value="Genomic_DNA"/>
</dbReference>
<dbReference type="PROSITE" id="PS50949">
    <property type="entry name" value="HTH_GNTR"/>
    <property type="match status" value="1"/>
</dbReference>
<dbReference type="InterPro" id="IPR008920">
    <property type="entry name" value="TF_FadR/GntR_C"/>
</dbReference>
<protein>
    <submittedName>
        <fullName evidence="5">FadR family transcriptional regulator</fullName>
    </submittedName>
</protein>
<evidence type="ECO:0000256" key="2">
    <source>
        <dbReference type="ARBA" id="ARBA00023125"/>
    </source>
</evidence>
<dbReference type="RefSeq" id="WP_168624083.1">
    <property type="nucleotide sequence ID" value="NZ_JAAZQQ010000005.1"/>
</dbReference>
<dbReference type="PANTHER" id="PTHR43537">
    <property type="entry name" value="TRANSCRIPTIONAL REGULATOR, GNTR FAMILY"/>
    <property type="match status" value="1"/>
</dbReference>
<dbReference type="PANTHER" id="PTHR43537:SF5">
    <property type="entry name" value="UXU OPERON TRANSCRIPTIONAL REGULATOR"/>
    <property type="match status" value="1"/>
</dbReference>
<accession>A0A7X6H0C4</accession>
<dbReference type="SMART" id="SM00895">
    <property type="entry name" value="FCD"/>
    <property type="match status" value="1"/>
</dbReference>
<sequence>MDTRHVPASETDNASAARDRIRDLIRAGAIEADGKLPTERELCARFGVSRRAVRRALDALEAEGLVWRRQGKGTFVGEPPDPGGHLAAMIAPDTDPLSVMEARLALEPELAALAARRATAEDVARLRALAERTAQATDADAAELWDGSLHRMIARLAGNPILRAAFTLVNEVRHQQRWQTERQQARSPELVAEYGRQHGRIIDAIDDRDEAAAREAMRAHLDALKQNLERIRHREMAR</sequence>
<dbReference type="Pfam" id="PF00392">
    <property type="entry name" value="GntR"/>
    <property type="match status" value="1"/>
</dbReference>
<evidence type="ECO:0000259" key="4">
    <source>
        <dbReference type="PROSITE" id="PS50949"/>
    </source>
</evidence>
<dbReference type="AlphaFoldDB" id="A0A7X6H0C4"/>
<dbReference type="InterPro" id="IPR000524">
    <property type="entry name" value="Tscrpt_reg_HTH_GntR"/>
</dbReference>